<feature type="compositionally biased region" description="Basic and acidic residues" evidence="1">
    <location>
        <begin position="25"/>
        <end position="48"/>
    </location>
</feature>
<sequence>MLSGSGRAELGLPFVSTEEPGTARVSDDDRPVDRSDDDRPVDRSDDGRSVLPEQTVDDTDRGWGEHFGGNDAWLLEQRPPHWG</sequence>
<reference evidence="2 3" key="1">
    <citation type="submission" date="2019-06" db="EMBL/GenBank/DDBJ databases">
        <title>Sequencing the genomes of 1000 actinobacteria strains.</title>
        <authorList>
            <person name="Klenk H.-P."/>
        </authorList>
    </citation>
    <scope>NUCLEOTIDE SEQUENCE [LARGE SCALE GENOMIC DNA]</scope>
    <source>
        <strain evidence="2 3">DSM 44819</strain>
    </source>
</reference>
<dbReference type="Proteomes" id="UP000315983">
    <property type="component" value="Unassembled WGS sequence"/>
</dbReference>
<name>A0A542XI85_SALAC</name>
<protein>
    <submittedName>
        <fullName evidence="2">Uncharacterized protein</fullName>
    </submittedName>
</protein>
<evidence type="ECO:0000313" key="2">
    <source>
        <dbReference type="EMBL" id="TQL35542.1"/>
    </source>
</evidence>
<proteinExistence type="predicted"/>
<evidence type="ECO:0000256" key="1">
    <source>
        <dbReference type="SAM" id="MobiDB-lite"/>
    </source>
</evidence>
<dbReference type="AlphaFoldDB" id="A0A542XI85"/>
<organism evidence="2 3">
    <name type="scientific">Salinispora arenicola</name>
    <dbReference type="NCBI Taxonomy" id="168697"/>
    <lineage>
        <taxon>Bacteria</taxon>
        <taxon>Bacillati</taxon>
        <taxon>Actinomycetota</taxon>
        <taxon>Actinomycetes</taxon>
        <taxon>Micromonosporales</taxon>
        <taxon>Micromonosporaceae</taxon>
        <taxon>Salinispora</taxon>
    </lineage>
</organism>
<gene>
    <name evidence="2" type="ORF">FB564_0593</name>
</gene>
<dbReference type="EMBL" id="VFOL01000001">
    <property type="protein sequence ID" value="TQL35542.1"/>
    <property type="molecule type" value="Genomic_DNA"/>
</dbReference>
<feature type="region of interest" description="Disordered" evidence="1">
    <location>
        <begin position="1"/>
        <end position="83"/>
    </location>
</feature>
<evidence type="ECO:0000313" key="3">
    <source>
        <dbReference type="Proteomes" id="UP000315983"/>
    </source>
</evidence>
<accession>A0A542XI85</accession>
<comment type="caution">
    <text evidence="2">The sequence shown here is derived from an EMBL/GenBank/DDBJ whole genome shotgun (WGS) entry which is preliminary data.</text>
</comment>